<dbReference type="AlphaFoldDB" id="A0AAQ3K826"/>
<keyword evidence="2" id="KW-1185">Reference proteome</keyword>
<protein>
    <submittedName>
        <fullName evidence="1">Uncharacterized protein</fullName>
    </submittedName>
</protein>
<evidence type="ECO:0000313" key="1">
    <source>
        <dbReference type="EMBL" id="WOL02705.1"/>
    </source>
</evidence>
<dbReference type="Proteomes" id="UP001327560">
    <property type="component" value="Chromosome 3"/>
</dbReference>
<evidence type="ECO:0000313" key="2">
    <source>
        <dbReference type="Proteomes" id="UP001327560"/>
    </source>
</evidence>
<sequence>MNWGAWVMEHKGIGFQFPPLFATERLPVERKMEEHCKQKVAQMTKQGNHVSTGKQQVATWQLVLLPFMCGNSHRE</sequence>
<proteinExistence type="predicted"/>
<organism evidence="1 2">
    <name type="scientific">Canna indica</name>
    <name type="common">Indian-shot</name>
    <dbReference type="NCBI Taxonomy" id="4628"/>
    <lineage>
        <taxon>Eukaryota</taxon>
        <taxon>Viridiplantae</taxon>
        <taxon>Streptophyta</taxon>
        <taxon>Embryophyta</taxon>
        <taxon>Tracheophyta</taxon>
        <taxon>Spermatophyta</taxon>
        <taxon>Magnoliopsida</taxon>
        <taxon>Liliopsida</taxon>
        <taxon>Zingiberales</taxon>
        <taxon>Cannaceae</taxon>
        <taxon>Canna</taxon>
    </lineage>
</organism>
<reference evidence="1 2" key="1">
    <citation type="submission" date="2023-10" db="EMBL/GenBank/DDBJ databases">
        <title>Chromosome-scale genome assembly provides insights into flower coloration mechanisms of Canna indica.</title>
        <authorList>
            <person name="Li C."/>
        </authorList>
    </citation>
    <scope>NUCLEOTIDE SEQUENCE [LARGE SCALE GENOMIC DNA]</scope>
    <source>
        <tissue evidence="1">Flower</tissue>
    </source>
</reference>
<dbReference type="EMBL" id="CP136892">
    <property type="protein sequence ID" value="WOL02705.1"/>
    <property type="molecule type" value="Genomic_DNA"/>
</dbReference>
<accession>A0AAQ3K826</accession>
<name>A0AAQ3K826_9LILI</name>
<gene>
    <name evidence="1" type="ORF">Cni_G11424</name>
</gene>